<keyword evidence="1" id="KW-0812">Transmembrane</keyword>
<feature type="transmembrane region" description="Helical" evidence="1">
    <location>
        <begin position="24"/>
        <end position="47"/>
    </location>
</feature>
<dbReference type="Gene3D" id="1.10.287.70">
    <property type="match status" value="1"/>
</dbReference>
<organism evidence="3 4">
    <name type="scientific">Thermococcus siculi</name>
    <dbReference type="NCBI Taxonomy" id="72803"/>
    <lineage>
        <taxon>Archaea</taxon>
        <taxon>Methanobacteriati</taxon>
        <taxon>Methanobacteriota</taxon>
        <taxon>Thermococci</taxon>
        <taxon>Thermococcales</taxon>
        <taxon>Thermococcaceae</taxon>
        <taxon>Thermococcus</taxon>
    </lineage>
</organism>
<evidence type="ECO:0000259" key="2">
    <source>
        <dbReference type="Pfam" id="PF07885"/>
    </source>
</evidence>
<keyword evidence="1" id="KW-1133">Transmembrane helix</keyword>
<reference evidence="3 4" key="1">
    <citation type="submission" date="2016-04" db="EMBL/GenBank/DDBJ databases">
        <title>Complete genome sequence of Thermococcus siculi type strain RG-20.</title>
        <authorList>
            <person name="Oger P.M."/>
        </authorList>
    </citation>
    <scope>NUCLEOTIDE SEQUENCE [LARGE SCALE GENOMIC DNA]</scope>
    <source>
        <strain evidence="3 4">RG-20</strain>
    </source>
</reference>
<dbReference type="Pfam" id="PF07885">
    <property type="entry name" value="Ion_trans_2"/>
    <property type="match status" value="1"/>
</dbReference>
<sequence length="121" mass="13586">MSGERELDMDIVSFRLFFRTYLKVLYYVRSILLGLFIIIALFGLVLARQEHLSIWNGMYFAFITAFTVGYGDLSPTTPVSKVLCALVLPILGMVLTGIMVAAAMQAIGRLYKAKLENEVQK</sequence>
<dbReference type="InterPro" id="IPR013099">
    <property type="entry name" value="K_chnl_dom"/>
</dbReference>
<feature type="transmembrane region" description="Helical" evidence="1">
    <location>
        <begin position="79"/>
        <end position="104"/>
    </location>
</feature>
<name>A0A2Z2MMJ5_9EURY</name>
<feature type="transmembrane region" description="Helical" evidence="1">
    <location>
        <begin position="54"/>
        <end position="73"/>
    </location>
</feature>
<dbReference type="SUPFAM" id="SSF81324">
    <property type="entry name" value="Voltage-gated potassium channels"/>
    <property type="match status" value="1"/>
</dbReference>
<dbReference type="OrthoDB" id="43518at2157"/>
<dbReference type="RefSeq" id="WP_088855909.1">
    <property type="nucleotide sequence ID" value="NZ_CP015103.1"/>
</dbReference>
<dbReference type="AlphaFoldDB" id="A0A2Z2MMJ5"/>
<accession>A0A2Z2MMJ5</accession>
<dbReference type="KEGG" id="tsl:A3L11_05290"/>
<keyword evidence="4" id="KW-1185">Reference proteome</keyword>
<dbReference type="GeneID" id="33317630"/>
<gene>
    <name evidence="3" type="ORF">A3L11_05290</name>
</gene>
<protein>
    <submittedName>
        <fullName evidence="3">Ion channel protein</fullName>
    </submittedName>
</protein>
<dbReference type="EMBL" id="CP015103">
    <property type="protein sequence ID" value="ASJ08671.1"/>
    <property type="molecule type" value="Genomic_DNA"/>
</dbReference>
<evidence type="ECO:0000256" key="1">
    <source>
        <dbReference type="SAM" id="Phobius"/>
    </source>
</evidence>
<proteinExistence type="predicted"/>
<dbReference type="Proteomes" id="UP000250125">
    <property type="component" value="Chromosome"/>
</dbReference>
<evidence type="ECO:0000313" key="3">
    <source>
        <dbReference type="EMBL" id="ASJ08671.1"/>
    </source>
</evidence>
<keyword evidence="1" id="KW-0472">Membrane</keyword>
<feature type="domain" description="Potassium channel" evidence="2">
    <location>
        <begin position="35"/>
        <end position="107"/>
    </location>
</feature>
<evidence type="ECO:0000313" key="4">
    <source>
        <dbReference type="Proteomes" id="UP000250125"/>
    </source>
</evidence>